<dbReference type="SUPFAM" id="SSF103473">
    <property type="entry name" value="MFS general substrate transporter"/>
    <property type="match status" value="1"/>
</dbReference>
<organism evidence="6 7">
    <name type="scientific">Penicillium nalgiovense</name>
    <dbReference type="NCBI Taxonomy" id="60175"/>
    <lineage>
        <taxon>Eukaryota</taxon>
        <taxon>Fungi</taxon>
        <taxon>Dikarya</taxon>
        <taxon>Ascomycota</taxon>
        <taxon>Pezizomycotina</taxon>
        <taxon>Eurotiomycetes</taxon>
        <taxon>Eurotiomycetidae</taxon>
        <taxon>Eurotiales</taxon>
        <taxon>Aspergillaceae</taxon>
        <taxon>Penicillium</taxon>
    </lineage>
</organism>
<dbReference type="EMBL" id="CAJVNV010000039">
    <property type="protein sequence ID" value="CAG7984664.1"/>
    <property type="molecule type" value="Genomic_DNA"/>
</dbReference>
<reference evidence="6" key="1">
    <citation type="submission" date="2021-07" db="EMBL/GenBank/DDBJ databases">
        <authorList>
            <person name="Branca A.L. A."/>
        </authorList>
    </citation>
    <scope>NUCLEOTIDE SEQUENCE</scope>
</reference>
<dbReference type="InterPro" id="IPR036259">
    <property type="entry name" value="MFS_trans_sf"/>
</dbReference>
<evidence type="ECO:0000313" key="7">
    <source>
        <dbReference type="Proteomes" id="UP001153461"/>
    </source>
</evidence>
<keyword evidence="2 5" id="KW-0812">Transmembrane</keyword>
<dbReference type="GO" id="GO:0005886">
    <property type="term" value="C:plasma membrane"/>
    <property type="evidence" value="ECO:0007669"/>
    <property type="project" value="TreeGrafter"/>
</dbReference>
<dbReference type="GO" id="GO:0022857">
    <property type="term" value="F:transmembrane transporter activity"/>
    <property type="evidence" value="ECO:0007669"/>
    <property type="project" value="TreeGrafter"/>
</dbReference>
<feature type="transmembrane region" description="Helical" evidence="5">
    <location>
        <begin position="85"/>
        <end position="106"/>
    </location>
</feature>
<dbReference type="OrthoDB" id="2585655at2759"/>
<comment type="caution">
    <text evidence="6">The sequence shown here is derived from an EMBL/GenBank/DDBJ whole genome shotgun (WGS) entry which is preliminary data.</text>
</comment>
<evidence type="ECO:0000256" key="3">
    <source>
        <dbReference type="ARBA" id="ARBA00022989"/>
    </source>
</evidence>
<evidence type="ECO:0000256" key="2">
    <source>
        <dbReference type="ARBA" id="ARBA00022692"/>
    </source>
</evidence>
<keyword evidence="4 5" id="KW-0472">Membrane</keyword>
<comment type="subcellular location">
    <subcellularLocation>
        <location evidence="1">Membrane</location>
        <topology evidence="1">Multi-pass membrane protein</topology>
    </subcellularLocation>
</comment>
<evidence type="ECO:0000256" key="4">
    <source>
        <dbReference type="ARBA" id="ARBA00023136"/>
    </source>
</evidence>
<dbReference type="PANTHER" id="PTHR23502">
    <property type="entry name" value="MAJOR FACILITATOR SUPERFAMILY"/>
    <property type="match status" value="1"/>
</dbReference>
<dbReference type="AlphaFoldDB" id="A0A9W4MKB6"/>
<proteinExistence type="predicted"/>
<evidence type="ECO:0000256" key="5">
    <source>
        <dbReference type="SAM" id="Phobius"/>
    </source>
</evidence>
<dbReference type="PANTHER" id="PTHR23502:SF139">
    <property type="entry name" value="MAJOR FACILITATOR SUPERFAMILY (MFS) PROFILE DOMAIN-CONTAINING PROTEIN-RELATED"/>
    <property type="match status" value="1"/>
</dbReference>
<gene>
    <name evidence="6" type="ORF">PNAL_LOCUS1416</name>
</gene>
<protein>
    <recommendedName>
        <fullName evidence="8">Major facilitator superfamily (MFS) profile domain-containing protein</fullName>
    </recommendedName>
</protein>
<keyword evidence="3 5" id="KW-1133">Transmembrane helix</keyword>
<dbReference type="Proteomes" id="UP001153461">
    <property type="component" value="Unassembled WGS sequence"/>
</dbReference>
<evidence type="ECO:0000313" key="6">
    <source>
        <dbReference type="EMBL" id="CAG7984664.1"/>
    </source>
</evidence>
<name>A0A9W4MKB6_PENNA</name>
<accession>A0A9W4MKB6</accession>
<sequence length="131" mass="14569">MFITVGSIAWGVSIDKNYHWIVDQVAFFLFAAGIQIGNTVTTSYIVDCYQLQTTSVVTFYAVCLNLSAFINPIFIASWQESSGRTWTFTAQGLIILAGGCVVFGVLHKFGAWMRVKALQPSWVNPEFDMDP</sequence>
<feature type="transmembrane region" description="Helical" evidence="5">
    <location>
        <begin position="58"/>
        <end position="79"/>
    </location>
</feature>
<evidence type="ECO:0000256" key="1">
    <source>
        <dbReference type="ARBA" id="ARBA00004141"/>
    </source>
</evidence>
<feature type="transmembrane region" description="Helical" evidence="5">
    <location>
        <begin position="25"/>
        <end position="46"/>
    </location>
</feature>
<evidence type="ECO:0008006" key="8">
    <source>
        <dbReference type="Google" id="ProtNLM"/>
    </source>
</evidence>